<name>A0ABV8DSV7_9NOCA</name>
<dbReference type="SUPFAM" id="SSF56112">
    <property type="entry name" value="Protein kinase-like (PK-like)"/>
    <property type="match status" value="1"/>
</dbReference>
<keyword evidence="4" id="KW-0808">Transferase</keyword>
<gene>
    <name evidence="12" type="ORF">ACFO0B_13760</name>
</gene>
<dbReference type="PANTHER" id="PTHR24363:SF0">
    <property type="entry name" value="SERINE_THREONINE KINASE LIKE DOMAIN CONTAINING 1"/>
    <property type="match status" value="1"/>
</dbReference>
<dbReference type="SMART" id="SM00220">
    <property type="entry name" value="S_TKc"/>
    <property type="match status" value="1"/>
</dbReference>
<feature type="region of interest" description="Disordered" evidence="10">
    <location>
        <begin position="90"/>
        <end position="127"/>
    </location>
</feature>
<evidence type="ECO:0000256" key="7">
    <source>
        <dbReference type="ARBA" id="ARBA00022840"/>
    </source>
</evidence>
<keyword evidence="3" id="KW-0723">Serine/threonine-protein kinase</keyword>
<evidence type="ECO:0000256" key="3">
    <source>
        <dbReference type="ARBA" id="ARBA00022527"/>
    </source>
</evidence>
<evidence type="ECO:0000313" key="13">
    <source>
        <dbReference type="Proteomes" id="UP001595696"/>
    </source>
</evidence>
<sequence length="805" mass="86735">MPEQPDADRPLPHPWSSRRIRGTELPRGARHPWATRRAPNAAARPGRTAVADRAAERGTEPDPGTGPGIGTEPDSGAGQMDTAAALFAALDTGTQPGSGRSARSRPGTRRLGDGLVSMPQVSPLDPRGAVLPNPEVAEHKRHCWKCQHPVGRGTGGEPGPAAGECARCRSPFNFRPALAAGEMVAGQYEVQGCLAHGGLGWIYLAIDRNVSDRWVVLKGLQNPLDFEAHVVALAERQFLSEVAYPSIVKIYNFVKHRSVRDTPDGYIVMEYVGGRSLKTLLDLAAPERLPVADAIAYLMEILPALDYLHSSGLAYNDLKPDNIMVSADEVKLIDLGAVAAVESYGSIYGTPGYQAPEVTETGPTVASDIHTVGRTLAALVLELPKDEQGHYRAGIPGADEVPLLGRYPALRRLLVRATDPDPARRFPSAYALHCQLAGVLRMVLATDTELEHPQSSAEFGSMRGAFGIETVIGQTDGMADGRHRLPTLDAPSVVAALPVPLVDSEDPSAELLSTLPHADPIHALDSLRRAADRIVAGTIEEPATFELEGTLTVVRAHLDLGDVGQARARLAELRPRYGGDWRIEWYSAIAALLHGEHRTAYEHFDQVHTMVPGELAPQLALAATAELALSEPGEAERWSAAAIEYYRTVWRTDRGAVSAAFGLARRLAAEQRVPEAVEILDQVPDASRYHGIARLTGCLLLVSRPAAEITEADLAEAAARLEAAPDEPRALQLRIVVLGAALQSLDAEPRTVRADSTILGTPFTRPGLRAGLETALRALARGAPQRLHRYRLVDLANYVRPRTRF</sequence>
<dbReference type="EMBL" id="JBHSAX010000013">
    <property type="protein sequence ID" value="MFC3963056.1"/>
    <property type="molecule type" value="Genomic_DNA"/>
</dbReference>
<dbReference type="PROSITE" id="PS50011">
    <property type="entry name" value="PROTEIN_KINASE_DOM"/>
    <property type="match status" value="1"/>
</dbReference>
<keyword evidence="6" id="KW-0418">Kinase</keyword>
<dbReference type="SUPFAM" id="SSF48452">
    <property type="entry name" value="TPR-like"/>
    <property type="match status" value="1"/>
</dbReference>
<evidence type="ECO:0000256" key="1">
    <source>
        <dbReference type="ARBA" id="ARBA00012513"/>
    </source>
</evidence>
<dbReference type="Gene3D" id="1.10.510.10">
    <property type="entry name" value="Transferase(Phosphotransferase) domain 1"/>
    <property type="match status" value="1"/>
</dbReference>
<keyword evidence="13" id="KW-1185">Reference proteome</keyword>
<dbReference type="InterPro" id="IPR011990">
    <property type="entry name" value="TPR-like_helical_dom_sf"/>
</dbReference>
<protein>
    <recommendedName>
        <fullName evidence="2">Serine/threonine-protein kinase PknG</fullName>
        <ecNumber evidence="1">2.7.11.1</ecNumber>
    </recommendedName>
</protein>
<dbReference type="Proteomes" id="UP001595696">
    <property type="component" value="Unassembled WGS sequence"/>
</dbReference>
<evidence type="ECO:0000256" key="6">
    <source>
        <dbReference type="ARBA" id="ARBA00022777"/>
    </source>
</evidence>
<evidence type="ECO:0000256" key="4">
    <source>
        <dbReference type="ARBA" id="ARBA00022679"/>
    </source>
</evidence>
<dbReference type="RefSeq" id="WP_378612790.1">
    <property type="nucleotide sequence ID" value="NZ_JBHSAX010000013.1"/>
</dbReference>
<dbReference type="Pfam" id="PF16918">
    <property type="entry name" value="PknG_TPR"/>
    <property type="match status" value="1"/>
</dbReference>
<keyword evidence="7" id="KW-0067">ATP-binding</keyword>
<keyword evidence="5" id="KW-0547">Nucleotide-binding</keyword>
<reference evidence="13" key="1">
    <citation type="journal article" date="2019" name="Int. J. Syst. Evol. Microbiol.">
        <title>The Global Catalogue of Microorganisms (GCM) 10K type strain sequencing project: providing services to taxonomists for standard genome sequencing and annotation.</title>
        <authorList>
            <consortium name="The Broad Institute Genomics Platform"/>
            <consortium name="The Broad Institute Genome Sequencing Center for Infectious Disease"/>
            <person name="Wu L."/>
            <person name="Ma J."/>
        </authorList>
    </citation>
    <scope>NUCLEOTIDE SEQUENCE [LARGE SCALE GENOMIC DNA]</scope>
    <source>
        <strain evidence="13">CGMCC 4.7330</strain>
    </source>
</reference>
<dbReference type="Pfam" id="PF00069">
    <property type="entry name" value="Pkinase"/>
    <property type="match status" value="1"/>
</dbReference>
<comment type="caution">
    <text evidence="12">The sequence shown here is derived from an EMBL/GenBank/DDBJ whole genome shotgun (WGS) entry which is preliminary data.</text>
</comment>
<feature type="domain" description="Protein kinase" evidence="11">
    <location>
        <begin position="188"/>
        <end position="436"/>
    </location>
</feature>
<dbReference type="Pfam" id="PF16919">
    <property type="entry name" value="PknG_rubred"/>
    <property type="match status" value="1"/>
</dbReference>
<dbReference type="InterPro" id="IPR011009">
    <property type="entry name" value="Kinase-like_dom_sf"/>
</dbReference>
<accession>A0ABV8DSV7</accession>
<organism evidence="12 13">
    <name type="scientific">Nocardia jiangsuensis</name>
    <dbReference type="NCBI Taxonomy" id="1691563"/>
    <lineage>
        <taxon>Bacteria</taxon>
        <taxon>Bacillati</taxon>
        <taxon>Actinomycetota</taxon>
        <taxon>Actinomycetes</taxon>
        <taxon>Mycobacteriales</taxon>
        <taxon>Nocardiaceae</taxon>
        <taxon>Nocardia</taxon>
    </lineage>
</organism>
<evidence type="ECO:0000256" key="8">
    <source>
        <dbReference type="ARBA" id="ARBA00047899"/>
    </source>
</evidence>
<dbReference type="InterPro" id="IPR031636">
    <property type="entry name" value="PknG_TPR"/>
</dbReference>
<dbReference type="InterPro" id="IPR031634">
    <property type="entry name" value="PknG_rubred"/>
</dbReference>
<evidence type="ECO:0000259" key="11">
    <source>
        <dbReference type="PROSITE" id="PS50011"/>
    </source>
</evidence>
<feature type="compositionally biased region" description="Low complexity" evidence="10">
    <location>
        <begin position="35"/>
        <end position="49"/>
    </location>
</feature>
<evidence type="ECO:0000256" key="2">
    <source>
        <dbReference type="ARBA" id="ARBA00014676"/>
    </source>
</evidence>
<dbReference type="Gene3D" id="1.25.40.10">
    <property type="entry name" value="Tetratricopeptide repeat domain"/>
    <property type="match status" value="1"/>
</dbReference>
<dbReference type="PANTHER" id="PTHR24363">
    <property type="entry name" value="SERINE/THREONINE PROTEIN KINASE"/>
    <property type="match status" value="1"/>
</dbReference>
<dbReference type="InterPro" id="IPR000719">
    <property type="entry name" value="Prot_kinase_dom"/>
</dbReference>
<dbReference type="InterPro" id="IPR008271">
    <property type="entry name" value="Ser/Thr_kinase_AS"/>
</dbReference>
<evidence type="ECO:0000256" key="10">
    <source>
        <dbReference type="SAM" id="MobiDB-lite"/>
    </source>
</evidence>
<comment type="catalytic activity">
    <reaction evidence="8">
        <text>L-threonyl-[protein] + ATP = O-phospho-L-threonyl-[protein] + ADP + H(+)</text>
        <dbReference type="Rhea" id="RHEA:46608"/>
        <dbReference type="Rhea" id="RHEA-COMP:11060"/>
        <dbReference type="Rhea" id="RHEA-COMP:11605"/>
        <dbReference type="ChEBI" id="CHEBI:15378"/>
        <dbReference type="ChEBI" id="CHEBI:30013"/>
        <dbReference type="ChEBI" id="CHEBI:30616"/>
        <dbReference type="ChEBI" id="CHEBI:61977"/>
        <dbReference type="ChEBI" id="CHEBI:456216"/>
        <dbReference type="EC" id="2.7.11.1"/>
    </reaction>
</comment>
<comment type="catalytic activity">
    <reaction evidence="9">
        <text>L-seryl-[protein] + ATP = O-phospho-L-seryl-[protein] + ADP + H(+)</text>
        <dbReference type="Rhea" id="RHEA:17989"/>
        <dbReference type="Rhea" id="RHEA-COMP:9863"/>
        <dbReference type="Rhea" id="RHEA-COMP:11604"/>
        <dbReference type="ChEBI" id="CHEBI:15378"/>
        <dbReference type="ChEBI" id="CHEBI:29999"/>
        <dbReference type="ChEBI" id="CHEBI:30616"/>
        <dbReference type="ChEBI" id="CHEBI:83421"/>
        <dbReference type="ChEBI" id="CHEBI:456216"/>
        <dbReference type="EC" id="2.7.11.1"/>
    </reaction>
</comment>
<feature type="compositionally biased region" description="Basic and acidic residues" evidence="10">
    <location>
        <begin position="1"/>
        <end position="11"/>
    </location>
</feature>
<evidence type="ECO:0000256" key="5">
    <source>
        <dbReference type="ARBA" id="ARBA00022741"/>
    </source>
</evidence>
<feature type="region of interest" description="Disordered" evidence="10">
    <location>
        <begin position="1"/>
        <end position="78"/>
    </location>
</feature>
<dbReference type="CDD" id="cd14014">
    <property type="entry name" value="STKc_PknB_like"/>
    <property type="match status" value="1"/>
</dbReference>
<proteinExistence type="predicted"/>
<dbReference type="Gene3D" id="3.30.200.20">
    <property type="entry name" value="Phosphorylase Kinase, domain 1"/>
    <property type="match status" value="1"/>
</dbReference>
<dbReference type="PROSITE" id="PS00108">
    <property type="entry name" value="PROTEIN_KINASE_ST"/>
    <property type="match status" value="1"/>
</dbReference>
<evidence type="ECO:0000313" key="12">
    <source>
        <dbReference type="EMBL" id="MFC3963056.1"/>
    </source>
</evidence>
<evidence type="ECO:0000256" key="9">
    <source>
        <dbReference type="ARBA" id="ARBA00048679"/>
    </source>
</evidence>
<dbReference type="EC" id="2.7.11.1" evidence="1"/>